<sequence>MHLPVLIKEAIEALHIQKGRKYIDATVGEGGHALEIVKRGGRLLAIDVDPKAVERARKRIEETREKERDGGQAGEPSFAVGNFRNIARIAKDKGFNRVSGILFDLGVSSVQLEGNGKGLSFTNDSPLDMRLDPDLPRTAADLVKTLSQEELYEIFTRNAQEDLARPISQALVIARRIKPIYSTRQLAEVVASVAKRRSRLHPATKVFLALRIEVNDEIKALKEGLTQAIGLLEKKGRLVVISFHETEDRIVKQLFKKIHKENKILLLTKKPIVPGSDEQGANPRARSAKLRIAERV</sequence>
<evidence type="ECO:0000256" key="4">
    <source>
        <dbReference type="ARBA" id="ARBA00022679"/>
    </source>
</evidence>
<dbReference type="HAMAP" id="MF_01007">
    <property type="entry name" value="16SrRNA_methyltr_H"/>
    <property type="match status" value="1"/>
</dbReference>
<feature type="binding site" evidence="6">
    <location>
        <begin position="30"/>
        <end position="32"/>
    </location>
    <ligand>
        <name>S-adenosyl-L-methionine</name>
        <dbReference type="ChEBI" id="CHEBI:59789"/>
    </ligand>
</feature>
<dbReference type="PIRSF" id="PIRSF004486">
    <property type="entry name" value="MraW"/>
    <property type="match status" value="1"/>
</dbReference>
<feature type="binding site" evidence="6">
    <location>
        <position position="47"/>
    </location>
    <ligand>
        <name>S-adenosyl-L-methionine</name>
        <dbReference type="ChEBI" id="CHEBI:59789"/>
    </ligand>
</feature>
<dbReference type="GO" id="GO:0071424">
    <property type="term" value="F:rRNA (cytosine-N4-)-methyltransferase activity"/>
    <property type="evidence" value="ECO:0007669"/>
    <property type="project" value="UniProtKB-UniRule"/>
</dbReference>
<evidence type="ECO:0000256" key="6">
    <source>
        <dbReference type="HAMAP-Rule" id="MF_01007"/>
    </source>
</evidence>
<evidence type="ECO:0000313" key="7">
    <source>
        <dbReference type="EMBL" id="OGY18454.1"/>
    </source>
</evidence>
<dbReference type="Gene3D" id="3.40.50.150">
    <property type="entry name" value="Vaccinia Virus protein VP39"/>
    <property type="match status" value="1"/>
</dbReference>
<evidence type="ECO:0000256" key="3">
    <source>
        <dbReference type="ARBA" id="ARBA00022603"/>
    </source>
</evidence>
<dbReference type="InterPro" id="IPR002903">
    <property type="entry name" value="RsmH"/>
</dbReference>
<dbReference type="Gene3D" id="1.10.150.170">
    <property type="entry name" value="Putative methyltransferase TM0872, insert domain"/>
    <property type="match status" value="1"/>
</dbReference>
<keyword evidence="2 6" id="KW-0698">rRNA processing</keyword>
<keyword evidence="4 6" id="KW-0808">Transferase</keyword>
<comment type="subcellular location">
    <subcellularLocation>
        <location evidence="6">Cytoplasm</location>
    </subcellularLocation>
</comment>
<gene>
    <name evidence="6" type="primary">rsmH</name>
    <name evidence="7" type="ORF">A2786_03065</name>
</gene>
<evidence type="ECO:0000313" key="8">
    <source>
        <dbReference type="Proteomes" id="UP000179233"/>
    </source>
</evidence>
<comment type="caution">
    <text evidence="7">The sequence shown here is derived from an EMBL/GenBank/DDBJ whole genome shotgun (WGS) entry which is preliminary data.</text>
</comment>
<accession>A0A1G1VT02</accession>
<dbReference type="AlphaFoldDB" id="A0A1G1VT02"/>
<evidence type="ECO:0000256" key="2">
    <source>
        <dbReference type="ARBA" id="ARBA00022552"/>
    </source>
</evidence>
<feature type="binding site" evidence="6">
    <location>
        <position position="83"/>
    </location>
    <ligand>
        <name>S-adenosyl-L-methionine</name>
        <dbReference type="ChEBI" id="CHEBI:59789"/>
    </ligand>
</feature>
<keyword evidence="3 6" id="KW-0489">Methyltransferase</keyword>
<keyword evidence="5 6" id="KW-0949">S-adenosyl-L-methionine</keyword>
<keyword evidence="6" id="KW-0963">Cytoplasm</keyword>
<dbReference type="GO" id="GO:0070475">
    <property type="term" value="P:rRNA base methylation"/>
    <property type="evidence" value="ECO:0007669"/>
    <property type="project" value="UniProtKB-UniRule"/>
</dbReference>
<dbReference type="InterPro" id="IPR023397">
    <property type="entry name" value="SAM-dep_MeTrfase_MraW_recog"/>
</dbReference>
<feature type="binding site" evidence="6">
    <location>
        <position position="111"/>
    </location>
    <ligand>
        <name>S-adenosyl-L-methionine</name>
        <dbReference type="ChEBI" id="CHEBI:59789"/>
    </ligand>
</feature>
<comment type="catalytic activity">
    <reaction evidence="6">
        <text>cytidine(1402) in 16S rRNA + S-adenosyl-L-methionine = N(4)-methylcytidine(1402) in 16S rRNA + S-adenosyl-L-homocysteine + H(+)</text>
        <dbReference type="Rhea" id="RHEA:42928"/>
        <dbReference type="Rhea" id="RHEA-COMP:10286"/>
        <dbReference type="Rhea" id="RHEA-COMP:10287"/>
        <dbReference type="ChEBI" id="CHEBI:15378"/>
        <dbReference type="ChEBI" id="CHEBI:57856"/>
        <dbReference type="ChEBI" id="CHEBI:59789"/>
        <dbReference type="ChEBI" id="CHEBI:74506"/>
        <dbReference type="ChEBI" id="CHEBI:82748"/>
        <dbReference type="EC" id="2.1.1.199"/>
    </reaction>
</comment>
<dbReference type="InterPro" id="IPR029063">
    <property type="entry name" value="SAM-dependent_MTases_sf"/>
</dbReference>
<dbReference type="SUPFAM" id="SSF53335">
    <property type="entry name" value="S-adenosyl-L-methionine-dependent methyltransferases"/>
    <property type="match status" value="1"/>
</dbReference>
<reference evidence="7 8" key="1">
    <citation type="journal article" date="2016" name="Nat. Commun.">
        <title>Thousands of microbial genomes shed light on interconnected biogeochemical processes in an aquifer system.</title>
        <authorList>
            <person name="Anantharaman K."/>
            <person name="Brown C.T."/>
            <person name="Hug L.A."/>
            <person name="Sharon I."/>
            <person name="Castelle C.J."/>
            <person name="Probst A.J."/>
            <person name="Thomas B.C."/>
            <person name="Singh A."/>
            <person name="Wilkins M.J."/>
            <person name="Karaoz U."/>
            <person name="Brodie E.L."/>
            <person name="Williams K.H."/>
            <person name="Hubbard S.S."/>
            <person name="Banfield J.F."/>
        </authorList>
    </citation>
    <scope>NUCLEOTIDE SEQUENCE [LARGE SCALE GENOMIC DNA]</scope>
</reference>
<comment type="function">
    <text evidence="6">Specifically methylates the N4 position of cytidine in position 1402 (C1402) of 16S rRNA.</text>
</comment>
<name>A0A1G1VT02_9BACT</name>
<dbReference type="Proteomes" id="UP000179233">
    <property type="component" value="Unassembled WGS sequence"/>
</dbReference>
<evidence type="ECO:0000256" key="1">
    <source>
        <dbReference type="ARBA" id="ARBA00010396"/>
    </source>
</evidence>
<dbReference type="EC" id="2.1.1.199" evidence="6"/>
<evidence type="ECO:0000256" key="5">
    <source>
        <dbReference type="ARBA" id="ARBA00022691"/>
    </source>
</evidence>
<organism evidence="7 8">
    <name type="scientific">Candidatus Chisholmbacteria bacterium RIFCSPHIGHO2_01_FULL_52_32</name>
    <dbReference type="NCBI Taxonomy" id="1797591"/>
    <lineage>
        <taxon>Bacteria</taxon>
        <taxon>Candidatus Chisholmiibacteriota</taxon>
    </lineage>
</organism>
<comment type="similarity">
    <text evidence="1 6">Belongs to the methyltransferase superfamily. RsmH family.</text>
</comment>
<feature type="binding site" evidence="6">
    <location>
        <position position="104"/>
    </location>
    <ligand>
        <name>S-adenosyl-L-methionine</name>
        <dbReference type="ChEBI" id="CHEBI:59789"/>
    </ligand>
</feature>
<proteinExistence type="inferred from homology"/>
<dbReference type="Pfam" id="PF01795">
    <property type="entry name" value="Methyltransf_5"/>
    <property type="match status" value="1"/>
</dbReference>
<dbReference type="PANTHER" id="PTHR11265">
    <property type="entry name" value="S-ADENOSYL-METHYLTRANSFERASE MRAW"/>
    <property type="match status" value="1"/>
</dbReference>
<dbReference type="SUPFAM" id="SSF81799">
    <property type="entry name" value="Putative methyltransferase TM0872, insert domain"/>
    <property type="match status" value="1"/>
</dbReference>
<protein>
    <recommendedName>
        <fullName evidence="6">Ribosomal RNA small subunit methyltransferase H</fullName>
        <ecNumber evidence="6">2.1.1.199</ecNumber>
    </recommendedName>
    <alternativeName>
        <fullName evidence="6">16S rRNA m(4)C1402 methyltransferase</fullName>
    </alternativeName>
    <alternativeName>
        <fullName evidence="6">rRNA (cytosine-N(4)-)-methyltransferase RsmH</fullName>
    </alternativeName>
</protein>
<dbReference type="PANTHER" id="PTHR11265:SF0">
    <property type="entry name" value="12S RRNA N4-METHYLCYTIDINE METHYLTRANSFERASE"/>
    <property type="match status" value="1"/>
</dbReference>
<dbReference type="GO" id="GO:0005737">
    <property type="term" value="C:cytoplasm"/>
    <property type="evidence" value="ECO:0007669"/>
    <property type="project" value="UniProtKB-SubCell"/>
</dbReference>
<dbReference type="NCBIfam" id="TIGR00006">
    <property type="entry name" value="16S rRNA (cytosine(1402)-N(4))-methyltransferase RsmH"/>
    <property type="match status" value="1"/>
</dbReference>
<dbReference type="EMBL" id="MHCJ01000003">
    <property type="protein sequence ID" value="OGY18454.1"/>
    <property type="molecule type" value="Genomic_DNA"/>
</dbReference>